<feature type="signal peptide" evidence="1">
    <location>
        <begin position="1"/>
        <end position="24"/>
    </location>
</feature>
<dbReference type="OrthoDB" id="6152959at2759"/>
<dbReference type="GeneID" id="129927461"/>
<dbReference type="SUPFAM" id="SSF81296">
    <property type="entry name" value="E set domains"/>
    <property type="match status" value="1"/>
</dbReference>
<feature type="domain" description="MD-2-related lipid-recognition" evidence="2">
    <location>
        <begin position="51"/>
        <end position="168"/>
    </location>
</feature>
<dbReference type="RefSeq" id="XP_055892802.1">
    <property type="nucleotide sequence ID" value="XM_056036827.1"/>
</dbReference>
<evidence type="ECO:0000313" key="6">
    <source>
        <dbReference type="RefSeq" id="XP_055892802.1"/>
    </source>
</evidence>
<evidence type="ECO:0000313" key="5">
    <source>
        <dbReference type="RefSeq" id="XP_055892801.1"/>
    </source>
</evidence>
<protein>
    <submittedName>
        <fullName evidence="4 5">Uncharacterized protein LOC129927461</fullName>
    </submittedName>
</protein>
<reference evidence="4 5" key="1">
    <citation type="submission" date="2025-04" db="UniProtKB">
        <authorList>
            <consortium name="RefSeq"/>
        </authorList>
    </citation>
    <scope>IDENTIFICATION</scope>
</reference>
<name>A0A9W3B000_BIOGL</name>
<keyword evidence="1" id="KW-0732">Signal</keyword>
<dbReference type="Gene3D" id="2.60.40.770">
    <property type="match status" value="1"/>
</dbReference>
<evidence type="ECO:0000256" key="1">
    <source>
        <dbReference type="SAM" id="SignalP"/>
    </source>
</evidence>
<evidence type="ECO:0000313" key="7">
    <source>
        <dbReference type="RefSeq" id="XP_055892803.1"/>
    </source>
</evidence>
<dbReference type="Proteomes" id="UP001165740">
    <property type="component" value="Chromosome 7"/>
</dbReference>
<evidence type="ECO:0000313" key="3">
    <source>
        <dbReference type="Proteomes" id="UP001165740"/>
    </source>
</evidence>
<evidence type="ECO:0000259" key="2">
    <source>
        <dbReference type="Pfam" id="PF02221"/>
    </source>
</evidence>
<proteinExistence type="predicted"/>
<dbReference type="RefSeq" id="XP_055892800.1">
    <property type="nucleotide sequence ID" value="XM_056036825.1"/>
</dbReference>
<dbReference type="OMA" id="NITLWFD"/>
<gene>
    <name evidence="4 5 6 7" type="primary">LOC129927461</name>
</gene>
<keyword evidence="3" id="KW-1185">Reference proteome</keyword>
<evidence type="ECO:0000313" key="4">
    <source>
        <dbReference type="RefSeq" id="XP_055892800.1"/>
    </source>
</evidence>
<accession>A0A9W3B000</accession>
<dbReference type="AlphaFoldDB" id="A0A9W3B000"/>
<dbReference type="Pfam" id="PF02221">
    <property type="entry name" value="E1_DerP2_DerF2"/>
    <property type="match status" value="1"/>
</dbReference>
<feature type="chain" id="PRO_5044702934" evidence="1">
    <location>
        <begin position="25"/>
        <end position="178"/>
    </location>
</feature>
<sequence>MDAPWNIVRISIFLYCLVSTLSLARRSDVNLMTMIKESIPIREHDSGQAVNCGKVPINVTWSPKDLSPSKGVTISLDYIVPYDWSAGWFNVSLYDGEGQLFFGYSDDINCDMIKQYVPCPLRKGMHVNLRHTITDLNALRDYPGDYSGTGQVWTAQRQQMFCVNMTVKVLHNSLYVDN</sequence>
<dbReference type="RefSeq" id="XP_055892803.1">
    <property type="nucleotide sequence ID" value="XM_056036828.1"/>
</dbReference>
<dbReference type="InterPro" id="IPR014756">
    <property type="entry name" value="Ig_E-set"/>
</dbReference>
<dbReference type="RefSeq" id="XP_055892801.1">
    <property type="nucleotide sequence ID" value="XM_056036826.1"/>
</dbReference>
<dbReference type="InterPro" id="IPR003172">
    <property type="entry name" value="ML_dom"/>
</dbReference>
<organism evidence="3 7">
    <name type="scientific">Biomphalaria glabrata</name>
    <name type="common">Bloodfluke planorb</name>
    <name type="synonym">Freshwater snail</name>
    <dbReference type="NCBI Taxonomy" id="6526"/>
    <lineage>
        <taxon>Eukaryota</taxon>
        <taxon>Metazoa</taxon>
        <taxon>Spiralia</taxon>
        <taxon>Lophotrochozoa</taxon>
        <taxon>Mollusca</taxon>
        <taxon>Gastropoda</taxon>
        <taxon>Heterobranchia</taxon>
        <taxon>Euthyneura</taxon>
        <taxon>Panpulmonata</taxon>
        <taxon>Hygrophila</taxon>
        <taxon>Lymnaeoidea</taxon>
        <taxon>Planorbidae</taxon>
        <taxon>Biomphalaria</taxon>
    </lineage>
</organism>